<proteinExistence type="predicted"/>
<evidence type="ECO:0000313" key="2">
    <source>
        <dbReference type="EMBL" id="MBB4735228.1"/>
    </source>
</evidence>
<dbReference type="AlphaFoldDB" id="A0A7W7M324"/>
<evidence type="ECO:0008006" key="4">
    <source>
        <dbReference type="Google" id="ProtNLM"/>
    </source>
</evidence>
<reference evidence="2 3" key="1">
    <citation type="submission" date="2020-08" db="EMBL/GenBank/DDBJ databases">
        <title>Sequencing the genomes of 1000 actinobacteria strains.</title>
        <authorList>
            <person name="Klenk H.-P."/>
        </authorList>
    </citation>
    <scope>NUCLEOTIDE SEQUENCE [LARGE SCALE GENOMIC DNA]</scope>
    <source>
        <strain evidence="2 3">DSM 23974</strain>
    </source>
</reference>
<comment type="caution">
    <text evidence="2">The sequence shown here is derived from an EMBL/GenBank/DDBJ whole genome shotgun (WGS) entry which is preliminary data.</text>
</comment>
<dbReference type="InterPro" id="IPR021449">
    <property type="entry name" value="DUF3099"/>
</dbReference>
<protein>
    <recommendedName>
        <fullName evidence="4">DUF3099 domain-containing protein</fullName>
    </recommendedName>
</protein>
<dbReference type="RefSeq" id="WP_184241142.1">
    <property type="nucleotide sequence ID" value="NZ_JACHNA010000001.1"/>
</dbReference>
<feature type="compositionally biased region" description="Low complexity" evidence="1">
    <location>
        <begin position="119"/>
        <end position="135"/>
    </location>
</feature>
<dbReference type="EMBL" id="JACHNA010000001">
    <property type="protein sequence ID" value="MBB4735228.1"/>
    <property type="molecule type" value="Genomic_DNA"/>
</dbReference>
<organism evidence="2 3">
    <name type="scientific">Micrococcus cohnii</name>
    <dbReference type="NCBI Taxonomy" id="993416"/>
    <lineage>
        <taxon>Bacteria</taxon>
        <taxon>Bacillati</taxon>
        <taxon>Actinomycetota</taxon>
        <taxon>Actinomycetes</taxon>
        <taxon>Micrococcales</taxon>
        <taxon>Micrococcaceae</taxon>
        <taxon>Micrococcus</taxon>
    </lineage>
</organism>
<dbReference type="Proteomes" id="UP000540191">
    <property type="component" value="Unassembled WGS sequence"/>
</dbReference>
<evidence type="ECO:0000256" key="1">
    <source>
        <dbReference type="SAM" id="MobiDB-lite"/>
    </source>
</evidence>
<evidence type="ECO:0000313" key="3">
    <source>
        <dbReference type="Proteomes" id="UP000540191"/>
    </source>
</evidence>
<name>A0A7W7M324_9MICC</name>
<accession>A0A7W7M324</accession>
<dbReference type="Pfam" id="PF11298">
    <property type="entry name" value="DUF3099"/>
    <property type="match status" value="1"/>
</dbReference>
<sequence length="151" mass="15598">MSAIHAVRGGPAAVHSVTTAPAARSADRDARMRRYVVQMSVRTACFIGAVFAHGWLQIVLIIGAIVLPYVAVVAVNNAPPPTAGQMDREPVDAPALTVAPDPASPRSDDVVIDGEVVDETPAAPTGRGAAGALTAGDDRRHAHHADEGRTV</sequence>
<feature type="compositionally biased region" description="Basic and acidic residues" evidence="1">
    <location>
        <begin position="136"/>
        <end position="151"/>
    </location>
</feature>
<feature type="region of interest" description="Disordered" evidence="1">
    <location>
        <begin position="80"/>
        <end position="151"/>
    </location>
</feature>
<gene>
    <name evidence="2" type="ORF">HDA30_000736</name>
</gene>
<keyword evidence="3" id="KW-1185">Reference proteome</keyword>